<dbReference type="Pfam" id="PF14849">
    <property type="entry name" value="YidC_periplas"/>
    <property type="match status" value="1"/>
</dbReference>
<dbReference type="NCBIfam" id="TIGR03593">
    <property type="entry name" value="yidC_nterm"/>
    <property type="match status" value="1"/>
</dbReference>
<keyword evidence="8 13" id="KW-1133">Transmembrane helix</keyword>
<evidence type="ECO:0000256" key="9">
    <source>
        <dbReference type="ARBA" id="ARBA00023136"/>
    </source>
</evidence>
<dbReference type="CDD" id="cd19961">
    <property type="entry name" value="EcYidC-like_peri"/>
    <property type="match status" value="1"/>
</dbReference>
<dbReference type="GO" id="GO:0005886">
    <property type="term" value="C:plasma membrane"/>
    <property type="evidence" value="ECO:0007669"/>
    <property type="project" value="UniProtKB-SubCell"/>
</dbReference>
<dbReference type="HAMAP" id="MF_01810">
    <property type="entry name" value="YidC_type1"/>
    <property type="match status" value="1"/>
</dbReference>
<evidence type="ECO:0000256" key="5">
    <source>
        <dbReference type="ARBA" id="ARBA00022475"/>
    </source>
</evidence>
<feature type="transmembrane region" description="Helical" evidence="13">
    <location>
        <begin position="359"/>
        <end position="380"/>
    </location>
</feature>
<feature type="domain" description="Membrane insertase YidC N-terminal" evidence="15">
    <location>
        <begin position="75"/>
        <end position="346"/>
    </location>
</feature>
<comment type="subcellular location">
    <subcellularLocation>
        <location evidence="1">Cell inner membrane</location>
        <topology evidence="1">Multi-pass membrane protein</topology>
    </subcellularLocation>
    <subcellularLocation>
        <location evidence="13">Cell membrane</location>
        <topology evidence="13">Multi-pass membrane protein</topology>
    </subcellularLocation>
</comment>
<dbReference type="AlphaFoldDB" id="A0A840I706"/>
<evidence type="ECO:0000256" key="3">
    <source>
        <dbReference type="ARBA" id="ARBA00015325"/>
    </source>
</evidence>
<dbReference type="InterPro" id="IPR019998">
    <property type="entry name" value="Membr_insert_YidC"/>
</dbReference>
<proteinExistence type="inferred from homology"/>
<feature type="transmembrane region" description="Helical" evidence="13">
    <location>
        <begin position="483"/>
        <end position="506"/>
    </location>
</feature>
<dbReference type="Gene3D" id="2.70.98.90">
    <property type="match status" value="1"/>
</dbReference>
<evidence type="ECO:0000313" key="16">
    <source>
        <dbReference type="EMBL" id="MBB4660105.1"/>
    </source>
</evidence>
<dbReference type="RefSeq" id="WP_183819352.1">
    <property type="nucleotide sequence ID" value="NZ_JACHOB010000006.1"/>
</dbReference>
<keyword evidence="4 13" id="KW-0813">Transport</keyword>
<evidence type="ECO:0000256" key="12">
    <source>
        <dbReference type="ARBA" id="ARBA00033342"/>
    </source>
</evidence>
<comment type="subunit">
    <text evidence="13">Interacts with the Sec translocase complex via SecD. Specifically interacts with transmembrane segments of nascent integral membrane proteins during membrane integration.</text>
</comment>
<evidence type="ECO:0000256" key="8">
    <source>
        <dbReference type="ARBA" id="ARBA00022989"/>
    </source>
</evidence>
<comment type="caution">
    <text evidence="16">The sequence shown here is derived from an EMBL/GenBank/DDBJ whole genome shotgun (WGS) entry which is preliminary data.</text>
</comment>
<dbReference type="InterPro" id="IPR047196">
    <property type="entry name" value="YidC_ALB_C"/>
</dbReference>
<dbReference type="NCBIfam" id="NF002353">
    <property type="entry name" value="PRK01318.1-4"/>
    <property type="match status" value="1"/>
</dbReference>
<dbReference type="InterPro" id="IPR001708">
    <property type="entry name" value="YidC/ALB3/OXA1/COX18"/>
</dbReference>
<dbReference type="NCBIfam" id="TIGR03592">
    <property type="entry name" value="yidC_oxa1_cterm"/>
    <property type="match status" value="1"/>
</dbReference>
<dbReference type="InterPro" id="IPR038221">
    <property type="entry name" value="YidC_periplasmic_sf"/>
</dbReference>
<dbReference type="InterPro" id="IPR028055">
    <property type="entry name" value="YidC/Oxa/ALB_C"/>
</dbReference>
<protein>
    <recommendedName>
        <fullName evidence="3 13">Membrane protein insertase YidC</fullName>
    </recommendedName>
    <alternativeName>
        <fullName evidence="12 13">Foldase YidC</fullName>
    </alternativeName>
    <alternativeName>
        <fullName evidence="11 13">Membrane integrase YidC</fullName>
    </alternativeName>
    <alternativeName>
        <fullName evidence="13">Membrane protein YidC</fullName>
    </alternativeName>
</protein>
<reference evidence="16 17" key="1">
    <citation type="submission" date="2020-08" db="EMBL/GenBank/DDBJ databases">
        <title>Genomic Encyclopedia of Type Strains, Phase IV (KMG-IV): sequencing the most valuable type-strain genomes for metagenomic binning, comparative biology and taxonomic classification.</title>
        <authorList>
            <person name="Goeker M."/>
        </authorList>
    </citation>
    <scope>NUCLEOTIDE SEQUENCE [LARGE SCALE GENOMIC DNA]</scope>
    <source>
        <strain evidence="16 17">DSM 102850</strain>
    </source>
</reference>
<dbReference type="InterPro" id="IPR028053">
    <property type="entry name" value="Membr_insert_YidC_N"/>
</dbReference>
<comment type="caution">
    <text evidence="13">Lacks conserved residue(s) required for the propagation of feature annotation.</text>
</comment>
<evidence type="ECO:0000256" key="2">
    <source>
        <dbReference type="ARBA" id="ARBA00010527"/>
    </source>
</evidence>
<dbReference type="GO" id="GO:0015031">
    <property type="term" value="P:protein transport"/>
    <property type="evidence" value="ECO:0007669"/>
    <property type="project" value="UniProtKB-KW"/>
</dbReference>
<evidence type="ECO:0000259" key="15">
    <source>
        <dbReference type="Pfam" id="PF14849"/>
    </source>
</evidence>
<dbReference type="Pfam" id="PF02096">
    <property type="entry name" value="60KD_IMP"/>
    <property type="match status" value="1"/>
</dbReference>
<dbReference type="CDD" id="cd20070">
    <property type="entry name" value="5TM_YidC_Alb3"/>
    <property type="match status" value="1"/>
</dbReference>
<evidence type="ECO:0000256" key="13">
    <source>
        <dbReference type="HAMAP-Rule" id="MF_01810"/>
    </source>
</evidence>
<feature type="transmembrane region" description="Helical" evidence="13">
    <location>
        <begin position="527"/>
        <end position="547"/>
    </location>
</feature>
<keyword evidence="6 13" id="KW-0812">Transmembrane</keyword>
<name>A0A840I706_9PROT</name>
<evidence type="ECO:0000256" key="10">
    <source>
        <dbReference type="ARBA" id="ARBA00023186"/>
    </source>
</evidence>
<dbReference type="PANTHER" id="PTHR12428:SF65">
    <property type="entry name" value="CYTOCHROME C OXIDASE ASSEMBLY PROTEIN COX18, MITOCHONDRIAL"/>
    <property type="match status" value="1"/>
</dbReference>
<dbReference type="PANTHER" id="PTHR12428">
    <property type="entry name" value="OXA1"/>
    <property type="match status" value="1"/>
</dbReference>
<dbReference type="PRINTS" id="PR01900">
    <property type="entry name" value="YIDCPROTEIN"/>
</dbReference>
<evidence type="ECO:0000256" key="6">
    <source>
        <dbReference type="ARBA" id="ARBA00022692"/>
    </source>
</evidence>
<gene>
    <name evidence="13" type="primary">yidC</name>
    <name evidence="16" type="ORF">GGQ59_002649</name>
</gene>
<dbReference type="GO" id="GO:0032977">
    <property type="term" value="F:membrane insertase activity"/>
    <property type="evidence" value="ECO:0007669"/>
    <property type="project" value="InterPro"/>
</dbReference>
<evidence type="ECO:0000259" key="14">
    <source>
        <dbReference type="Pfam" id="PF02096"/>
    </source>
</evidence>
<sequence>MDRNLILALVLTALILIGWDQLVLGPQREAAEAQQRQQGIEAAQQAGPSLTEALNAPATDATLDRIEALKLAPGRVPIETPAVTGSINLRGGVFDDLTLRRYGIEAVGEAPRVTLLSPRQTEGAQYVLPGMAVAGAPGDKALWEAPEGATLTPGTPLTLTRREGGVEHRLTYAVADDYLFTATYSISNESGAPITVEPYTTVLHRDLPDTSRGIAFEGPIAVAGGTLQEQKYKSVVKKGGFEVSGTGGWTGLASKYWLVATAPPQDQPFTAQVRSLTTAPFPQIAAATRLAPTVLQPGEATEVQNYVYTGPKRVRLLNAYEDAYGITEFDKAIDWGFLFFLTRPIFAGLQFFAGLFGNWGVAILALTLVIKAILFPLANASYKSMANMRKLTPEVSALRERYKDDPTKMQQEMMALYKKNKVNPAAGCLPILAQMPIFFSLYKVLFTTIELRHQPFLYIKDLSEQDPTTVFNLFGLLPYDPSVVPVVGAFLGIGILPLLMGVAMWVQTKLNPPPPDPMQAKIFGLMPFIFVFIFAPFAAGLVLYWFWNTTLGVIQQYVIMSRAGAKPDILGNVKNAFGRGKAANSNTPAE</sequence>
<evidence type="ECO:0000313" key="17">
    <source>
        <dbReference type="Proteomes" id="UP000563524"/>
    </source>
</evidence>
<comment type="similarity">
    <text evidence="2 13">Belongs to the OXA1/ALB3/YidC family. Type 1 subfamily.</text>
</comment>
<comment type="function">
    <text evidence="13">Required for the insertion and/or proper folding and/or complex formation of integral membrane proteins into the membrane. Involved in integration of membrane proteins that insert both dependently and independently of the Sec translocase complex, as well as at least some lipoproteins. Aids folding of multispanning membrane proteins.</text>
</comment>
<dbReference type="EMBL" id="JACHOB010000006">
    <property type="protein sequence ID" value="MBB4660105.1"/>
    <property type="molecule type" value="Genomic_DNA"/>
</dbReference>
<keyword evidence="5 13" id="KW-1003">Cell membrane</keyword>
<evidence type="ECO:0000256" key="4">
    <source>
        <dbReference type="ARBA" id="ARBA00022448"/>
    </source>
</evidence>
<keyword evidence="10 13" id="KW-0143">Chaperone</keyword>
<keyword evidence="17" id="KW-1185">Reference proteome</keyword>
<dbReference type="Proteomes" id="UP000563524">
    <property type="component" value="Unassembled WGS sequence"/>
</dbReference>
<dbReference type="PRINTS" id="PR00701">
    <property type="entry name" value="60KDINNERMP"/>
</dbReference>
<evidence type="ECO:0000256" key="7">
    <source>
        <dbReference type="ARBA" id="ARBA00022927"/>
    </source>
</evidence>
<keyword evidence="7 13" id="KW-0653">Protein transport</keyword>
<organism evidence="16 17">
    <name type="scientific">Parvularcula dongshanensis</name>
    <dbReference type="NCBI Taxonomy" id="1173995"/>
    <lineage>
        <taxon>Bacteria</taxon>
        <taxon>Pseudomonadati</taxon>
        <taxon>Pseudomonadota</taxon>
        <taxon>Alphaproteobacteria</taxon>
        <taxon>Parvularculales</taxon>
        <taxon>Parvularculaceae</taxon>
        <taxon>Parvularcula</taxon>
    </lineage>
</organism>
<evidence type="ECO:0000256" key="1">
    <source>
        <dbReference type="ARBA" id="ARBA00004429"/>
    </source>
</evidence>
<accession>A0A840I706</accession>
<feature type="domain" description="Membrane insertase YidC/Oxa/ALB C-terminal" evidence="14">
    <location>
        <begin position="359"/>
        <end position="560"/>
    </location>
</feature>
<evidence type="ECO:0000256" key="11">
    <source>
        <dbReference type="ARBA" id="ARBA00033245"/>
    </source>
</evidence>
<dbReference type="GO" id="GO:0051205">
    <property type="term" value="P:protein insertion into membrane"/>
    <property type="evidence" value="ECO:0007669"/>
    <property type="project" value="TreeGrafter"/>
</dbReference>
<keyword evidence="9 13" id="KW-0472">Membrane</keyword>